<dbReference type="WBParaSite" id="PTRK_0001404000.1">
    <property type="protein sequence ID" value="PTRK_0001404000.1"/>
    <property type="gene ID" value="PTRK_0001404000"/>
</dbReference>
<feature type="transmembrane region" description="Helical" evidence="2">
    <location>
        <begin position="229"/>
        <end position="251"/>
    </location>
</feature>
<keyword evidence="3" id="KW-1185">Reference proteome</keyword>
<dbReference type="AlphaFoldDB" id="A0A0N4ZZ25"/>
<organism evidence="3 4">
    <name type="scientific">Parastrongyloides trichosuri</name>
    <name type="common">Possum-specific nematode worm</name>
    <dbReference type="NCBI Taxonomy" id="131310"/>
    <lineage>
        <taxon>Eukaryota</taxon>
        <taxon>Metazoa</taxon>
        <taxon>Ecdysozoa</taxon>
        <taxon>Nematoda</taxon>
        <taxon>Chromadorea</taxon>
        <taxon>Rhabditida</taxon>
        <taxon>Tylenchina</taxon>
        <taxon>Panagrolaimomorpha</taxon>
        <taxon>Strongyloidoidea</taxon>
        <taxon>Strongyloididae</taxon>
        <taxon>Parastrongyloides</taxon>
    </lineage>
</organism>
<feature type="transmembrane region" description="Helical" evidence="2">
    <location>
        <begin position="116"/>
        <end position="134"/>
    </location>
</feature>
<dbReference type="Proteomes" id="UP000038045">
    <property type="component" value="Unplaced"/>
</dbReference>
<evidence type="ECO:0000313" key="4">
    <source>
        <dbReference type="WBParaSite" id="PTRK_0001404000.1"/>
    </source>
</evidence>
<reference evidence="4" key="1">
    <citation type="submission" date="2017-02" db="UniProtKB">
        <authorList>
            <consortium name="WormBaseParasite"/>
        </authorList>
    </citation>
    <scope>IDENTIFICATION</scope>
</reference>
<feature type="coiled-coil region" evidence="1">
    <location>
        <begin position="25"/>
        <end position="52"/>
    </location>
</feature>
<name>A0A0N4ZZ25_PARTI</name>
<evidence type="ECO:0000256" key="1">
    <source>
        <dbReference type="SAM" id="Coils"/>
    </source>
</evidence>
<sequence length="282" mass="32521">MSNRRSRRDQADAIGRIMDGVEDGAEVLKMRARSLSREAERAAEAIQALTNESHSFIAQFQTILLEEPLKLTFENINELRIIYMRTFFSTLSMLFGQKLGEYVIFRLFKQLIDKESSILLTYIIIPVLLVLRYFPTTNKNEIKEKLSERFLYIYSIIFGMVLGFVYILLQTDTIIPYGLLNTAIMYSYFNTPEFVLSINDKRKNQIIITCLAPLTMIIIGPILKDSFVIASVALLFYSCLNFISFQIYGFYNKNTIKGTTTAIILIYIISEIYIKTVLSLIH</sequence>
<accession>A0A0N4ZZ25</accession>
<keyword evidence="1" id="KW-0175">Coiled coil</keyword>
<feature type="transmembrane region" description="Helical" evidence="2">
    <location>
        <begin position="206"/>
        <end position="223"/>
    </location>
</feature>
<protein>
    <submittedName>
        <fullName evidence="4">Protein YIPF</fullName>
    </submittedName>
</protein>
<evidence type="ECO:0000256" key="2">
    <source>
        <dbReference type="SAM" id="Phobius"/>
    </source>
</evidence>
<keyword evidence="2" id="KW-0812">Transmembrane</keyword>
<evidence type="ECO:0000313" key="3">
    <source>
        <dbReference type="Proteomes" id="UP000038045"/>
    </source>
</evidence>
<keyword evidence="2" id="KW-0472">Membrane</keyword>
<feature type="transmembrane region" description="Helical" evidence="2">
    <location>
        <begin position="263"/>
        <end position="281"/>
    </location>
</feature>
<feature type="transmembrane region" description="Helical" evidence="2">
    <location>
        <begin position="150"/>
        <end position="168"/>
    </location>
</feature>
<keyword evidence="2" id="KW-1133">Transmembrane helix</keyword>
<proteinExistence type="predicted"/>